<dbReference type="NCBIfam" id="NF004824">
    <property type="entry name" value="PRK06180.1"/>
    <property type="match status" value="1"/>
</dbReference>
<keyword evidence="2" id="KW-0560">Oxidoreductase</keyword>
<evidence type="ECO:0000313" key="5">
    <source>
        <dbReference type="EMBL" id="RNB88561.1"/>
    </source>
</evidence>
<feature type="coiled-coil region" evidence="4">
    <location>
        <begin position="194"/>
        <end position="221"/>
    </location>
</feature>
<protein>
    <submittedName>
        <fullName evidence="5">SDR family NAD(P)-dependent oxidoreductase</fullName>
    </submittedName>
</protein>
<keyword evidence="4" id="KW-0175">Coiled coil</keyword>
<keyword evidence="6" id="KW-1185">Reference proteome</keyword>
<dbReference type="Proteomes" id="UP000269573">
    <property type="component" value="Unassembled WGS sequence"/>
</dbReference>
<accession>A0A3M8DM42</accession>
<dbReference type="InterPro" id="IPR020904">
    <property type="entry name" value="Sc_DH/Rdtase_CS"/>
</dbReference>
<dbReference type="NCBIfam" id="NF006114">
    <property type="entry name" value="PRK08263.1"/>
    <property type="match status" value="1"/>
</dbReference>
<dbReference type="PROSITE" id="PS00061">
    <property type="entry name" value="ADH_SHORT"/>
    <property type="match status" value="1"/>
</dbReference>
<reference evidence="5 6" key="1">
    <citation type="submission" date="2018-10" db="EMBL/GenBank/DDBJ databases">
        <title>Phylogenomics of Brevibacillus.</title>
        <authorList>
            <person name="Dunlap C."/>
        </authorList>
    </citation>
    <scope>NUCLEOTIDE SEQUENCE [LARGE SCALE GENOMIC DNA]</scope>
    <source>
        <strain evidence="5 6">JCM 15774</strain>
    </source>
</reference>
<dbReference type="GO" id="GO:0016491">
    <property type="term" value="F:oxidoreductase activity"/>
    <property type="evidence" value="ECO:0007669"/>
    <property type="project" value="UniProtKB-KW"/>
</dbReference>
<proteinExistence type="inferred from homology"/>
<dbReference type="InterPro" id="IPR051911">
    <property type="entry name" value="SDR_oxidoreductase"/>
</dbReference>
<dbReference type="PANTHER" id="PTHR43976:SF16">
    <property type="entry name" value="SHORT-CHAIN DEHYDROGENASE_REDUCTASE FAMILY PROTEIN"/>
    <property type="match status" value="1"/>
</dbReference>
<dbReference type="InterPro" id="IPR002347">
    <property type="entry name" value="SDR_fam"/>
</dbReference>
<dbReference type="Pfam" id="PF00106">
    <property type="entry name" value="adh_short"/>
    <property type="match status" value="1"/>
</dbReference>
<evidence type="ECO:0000313" key="6">
    <source>
        <dbReference type="Proteomes" id="UP000269573"/>
    </source>
</evidence>
<dbReference type="RefSeq" id="WP_122922663.1">
    <property type="nucleotide sequence ID" value="NZ_RHHU01000003.1"/>
</dbReference>
<dbReference type="CDD" id="cd05374">
    <property type="entry name" value="17beta-HSD-like_SDR_c"/>
    <property type="match status" value="1"/>
</dbReference>
<sequence length="281" mass="30267">MSSTQKVWFITGASRGFGRLMVEKLLSQGQKVVATARKPEAITDSLQHSSEQLLVLPLDVTDENQAHAAAKAAIEKFGQIDVLVNNAGYGILGGVEETSAAEVEKNFATNVFGLLNVTRAVLPYMRAQRSGHILNLSSIGGQFGFIGWGVYGSTKFAVEGLSESLAQEVAPLGIHVTIVEPGFFRTDFLAGESLARVENVIADYEETVGSMRSQMSAANKQQPGDPKKAAQAMIDIAFVENPPLRLMLGADTLEMVATKIKHLQADMEAWKHVSVSTGFDE</sequence>
<organism evidence="5 6">
    <name type="scientific">Brevibacillus nitrificans</name>
    <dbReference type="NCBI Taxonomy" id="651560"/>
    <lineage>
        <taxon>Bacteria</taxon>
        <taxon>Bacillati</taxon>
        <taxon>Bacillota</taxon>
        <taxon>Bacilli</taxon>
        <taxon>Bacillales</taxon>
        <taxon>Paenibacillaceae</taxon>
        <taxon>Brevibacillus</taxon>
    </lineage>
</organism>
<gene>
    <name evidence="5" type="ORF">EDM59_05435</name>
</gene>
<dbReference type="InterPro" id="IPR036291">
    <property type="entry name" value="NAD(P)-bd_dom_sf"/>
</dbReference>
<dbReference type="EMBL" id="RHHU01000003">
    <property type="protein sequence ID" value="RNB88561.1"/>
    <property type="molecule type" value="Genomic_DNA"/>
</dbReference>
<dbReference type="PRINTS" id="PR00081">
    <property type="entry name" value="GDHRDH"/>
</dbReference>
<comment type="caution">
    <text evidence="5">The sequence shown here is derived from an EMBL/GenBank/DDBJ whole genome shotgun (WGS) entry which is preliminary data.</text>
</comment>
<dbReference type="PANTHER" id="PTHR43976">
    <property type="entry name" value="SHORT CHAIN DEHYDROGENASE"/>
    <property type="match status" value="1"/>
</dbReference>
<evidence type="ECO:0000256" key="3">
    <source>
        <dbReference type="RuleBase" id="RU000363"/>
    </source>
</evidence>
<evidence type="ECO:0000256" key="4">
    <source>
        <dbReference type="SAM" id="Coils"/>
    </source>
</evidence>
<dbReference type="Gene3D" id="3.40.50.720">
    <property type="entry name" value="NAD(P)-binding Rossmann-like Domain"/>
    <property type="match status" value="1"/>
</dbReference>
<evidence type="ECO:0000256" key="1">
    <source>
        <dbReference type="ARBA" id="ARBA00006484"/>
    </source>
</evidence>
<evidence type="ECO:0000256" key="2">
    <source>
        <dbReference type="ARBA" id="ARBA00023002"/>
    </source>
</evidence>
<comment type="similarity">
    <text evidence="1 3">Belongs to the short-chain dehydrogenases/reductases (SDR) family.</text>
</comment>
<name>A0A3M8DM42_9BACL</name>
<dbReference type="PRINTS" id="PR00080">
    <property type="entry name" value="SDRFAMILY"/>
</dbReference>
<dbReference type="SUPFAM" id="SSF51735">
    <property type="entry name" value="NAD(P)-binding Rossmann-fold domains"/>
    <property type="match status" value="1"/>
</dbReference>
<dbReference type="AlphaFoldDB" id="A0A3M8DM42"/>